<dbReference type="GO" id="GO:0016042">
    <property type="term" value="P:lipid catabolic process"/>
    <property type="evidence" value="ECO:0007669"/>
    <property type="project" value="InterPro"/>
</dbReference>
<dbReference type="EMBL" id="WEGH01000001">
    <property type="protein sequence ID" value="MQY03181.1"/>
    <property type="molecule type" value="Genomic_DNA"/>
</dbReference>
<dbReference type="PIRSF" id="PIRSF029171">
    <property type="entry name" value="Esterase_LipA"/>
    <property type="match status" value="1"/>
</dbReference>
<dbReference type="PANTHER" id="PTHR34853:SF1">
    <property type="entry name" value="LIPASE 5"/>
    <property type="match status" value="1"/>
</dbReference>
<dbReference type="OrthoDB" id="9798122at2"/>
<evidence type="ECO:0000313" key="3">
    <source>
        <dbReference type="Proteomes" id="UP000487268"/>
    </source>
</evidence>
<keyword evidence="3" id="KW-1185">Reference proteome</keyword>
<dbReference type="GO" id="GO:0004806">
    <property type="term" value="F:triacylglycerol lipase activity"/>
    <property type="evidence" value="ECO:0007669"/>
    <property type="project" value="InterPro"/>
</dbReference>
<feature type="signal peptide" evidence="1">
    <location>
        <begin position="1"/>
        <end position="25"/>
    </location>
</feature>
<dbReference type="RefSeq" id="WP_153531178.1">
    <property type="nucleotide sequence ID" value="NZ_WEGH01000001.1"/>
</dbReference>
<protein>
    <submittedName>
        <fullName evidence="2">Putative inactive lipase</fullName>
    </submittedName>
</protein>
<dbReference type="Gene3D" id="3.40.50.1820">
    <property type="entry name" value="alpha/beta hydrolase"/>
    <property type="match status" value="2"/>
</dbReference>
<dbReference type="InterPro" id="IPR029058">
    <property type="entry name" value="AB_hydrolase_fold"/>
</dbReference>
<feature type="chain" id="PRO_5029834783" evidence="1">
    <location>
        <begin position="26"/>
        <end position="373"/>
    </location>
</feature>
<reference evidence="2 3" key="1">
    <citation type="submission" date="2019-10" db="EMBL/GenBank/DDBJ databases">
        <title>Actinomadura rubteroloni sp. nov. and Actinomadura macrotermitis sp. nov., isolated from the gut of fungus growing-termite Macrotermes natalensis.</title>
        <authorList>
            <person name="Benndorf R."/>
            <person name="Martin K."/>
            <person name="Kuefner M."/>
            <person name="De Beer W."/>
            <person name="Kaster A.-K."/>
            <person name="Vollmers J."/>
            <person name="Poulsen M."/>
            <person name="Beemelmanns C."/>
        </authorList>
    </citation>
    <scope>NUCLEOTIDE SEQUENCE [LARGE SCALE GENOMIC DNA]</scope>
    <source>
        <strain evidence="2 3">RB68</strain>
    </source>
</reference>
<dbReference type="PANTHER" id="PTHR34853">
    <property type="match status" value="1"/>
</dbReference>
<name>A0A7K0BPT2_9ACTN</name>
<keyword evidence="1" id="KW-0732">Signal</keyword>
<gene>
    <name evidence="2" type="ORF">ACRB68_12220</name>
</gene>
<dbReference type="Pfam" id="PF03583">
    <property type="entry name" value="LIP"/>
    <property type="match status" value="1"/>
</dbReference>
<sequence length="373" mass="38976">MRRLLAAGSALLSSTLVLSPAAAQAAAPKPGTVTSVTPLPANLWLPGTGSAQRVTYTTTGPDGKAAPSTGAVFVPKGTPPRGGWPVLSWTHGTVGIGDACAPSTAGRSERDITYLTKWMAQGYAIVASDYAGLGTPGVHPYLDGKTAAYSAVDMVRAARGLNRSLASKWVVIGQSQGGQAALFTANLATRYAPELDFRGAVATGPPSNLEGIVSLAGPYIPKLPLADLTGYTAYILAGLKAARPGLGVDGYLTPLGRQVVKDAETLCYADMVKRTEGIGIGQLLARPLFDAKFFDQLRSVMQVPVKGYDRPFYIAQGMVDTTVPIPLTLKLVADLKANRQPVTFKAYPGAGHSENMAASLPDTTRFVAALFTR</sequence>
<dbReference type="InterPro" id="IPR005152">
    <property type="entry name" value="Lipase_secreted"/>
</dbReference>
<dbReference type="AlphaFoldDB" id="A0A7K0BPT2"/>
<dbReference type="Proteomes" id="UP000487268">
    <property type="component" value="Unassembled WGS sequence"/>
</dbReference>
<proteinExistence type="predicted"/>
<accession>A0A7K0BPT2</accession>
<organism evidence="2 3">
    <name type="scientific">Actinomadura macrotermitis</name>
    <dbReference type="NCBI Taxonomy" id="2585200"/>
    <lineage>
        <taxon>Bacteria</taxon>
        <taxon>Bacillati</taxon>
        <taxon>Actinomycetota</taxon>
        <taxon>Actinomycetes</taxon>
        <taxon>Streptosporangiales</taxon>
        <taxon>Thermomonosporaceae</taxon>
        <taxon>Actinomadura</taxon>
    </lineage>
</organism>
<dbReference type="SUPFAM" id="SSF53474">
    <property type="entry name" value="alpha/beta-Hydrolases"/>
    <property type="match status" value="1"/>
</dbReference>
<evidence type="ECO:0000256" key="1">
    <source>
        <dbReference type="SAM" id="SignalP"/>
    </source>
</evidence>
<evidence type="ECO:0000313" key="2">
    <source>
        <dbReference type="EMBL" id="MQY03181.1"/>
    </source>
</evidence>
<comment type="caution">
    <text evidence="2">The sequence shown here is derived from an EMBL/GenBank/DDBJ whole genome shotgun (WGS) entry which is preliminary data.</text>
</comment>